<feature type="transmembrane region" description="Helical" evidence="1">
    <location>
        <begin position="6"/>
        <end position="28"/>
    </location>
</feature>
<evidence type="ECO:0000313" key="2">
    <source>
        <dbReference type="EMBL" id="CAF9916757.1"/>
    </source>
</evidence>
<dbReference type="EMBL" id="CAJPDS010000018">
    <property type="protein sequence ID" value="CAF9916757.1"/>
    <property type="molecule type" value="Genomic_DNA"/>
</dbReference>
<gene>
    <name evidence="2" type="ORF">HETSPECPRED_003002</name>
</gene>
<evidence type="ECO:0000313" key="3">
    <source>
        <dbReference type="Proteomes" id="UP000664521"/>
    </source>
</evidence>
<protein>
    <submittedName>
        <fullName evidence="2">Uncharacterized protein</fullName>
    </submittedName>
</protein>
<reference evidence="2" key="1">
    <citation type="submission" date="2021-03" db="EMBL/GenBank/DDBJ databases">
        <authorList>
            <person name="Tagirdzhanova G."/>
        </authorList>
    </citation>
    <scope>NUCLEOTIDE SEQUENCE</scope>
</reference>
<dbReference type="Proteomes" id="UP000664521">
    <property type="component" value="Unassembled WGS sequence"/>
</dbReference>
<sequence>MTRYNAFAGTTITLSALFMPLALTAVVLRMVARGKTKARFGLDDLLAIITLVVYFSFCATVLWGTENGGDGYSVTMLPIEVLTTQLKVCLLQVCSTLELTVTIGGVRFYNTVGLDYIDCEVQHTDVLSPGLWRR</sequence>
<feature type="transmembrane region" description="Helical" evidence="1">
    <location>
        <begin position="40"/>
        <end position="63"/>
    </location>
</feature>
<keyword evidence="1" id="KW-0472">Membrane</keyword>
<accession>A0A8H3F668</accession>
<comment type="caution">
    <text evidence="2">The sequence shown here is derived from an EMBL/GenBank/DDBJ whole genome shotgun (WGS) entry which is preliminary data.</text>
</comment>
<organism evidence="2 3">
    <name type="scientific">Heterodermia speciosa</name>
    <dbReference type="NCBI Taxonomy" id="116794"/>
    <lineage>
        <taxon>Eukaryota</taxon>
        <taxon>Fungi</taxon>
        <taxon>Dikarya</taxon>
        <taxon>Ascomycota</taxon>
        <taxon>Pezizomycotina</taxon>
        <taxon>Lecanoromycetes</taxon>
        <taxon>OSLEUM clade</taxon>
        <taxon>Lecanoromycetidae</taxon>
        <taxon>Caliciales</taxon>
        <taxon>Physciaceae</taxon>
        <taxon>Heterodermia</taxon>
    </lineage>
</organism>
<evidence type="ECO:0000256" key="1">
    <source>
        <dbReference type="SAM" id="Phobius"/>
    </source>
</evidence>
<keyword evidence="1" id="KW-1133">Transmembrane helix</keyword>
<keyword evidence="1" id="KW-0812">Transmembrane</keyword>
<dbReference type="AlphaFoldDB" id="A0A8H3F668"/>
<keyword evidence="3" id="KW-1185">Reference proteome</keyword>
<name>A0A8H3F668_9LECA</name>
<proteinExistence type="predicted"/>